<dbReference type="EMBL" id="CP092870">
    <property type="protein sequence ID" value="UYV70965.1"/>
    <property type="molecule type" value="Genomic_DNA"/>
</dbReference>
<evidence type="ECO:0000313" key="2">
    <source>
        <dbReference type="Proteomes" id="UP001235939"/>
    </source>
</evidence>
<name>A0ABY6KV34_9ARAC</name>
<organism evidence="1 2">
    <name type="scientific">Cordylochernes scorpioides</name>
    <dbReference type="NCBI Taxonomy" id="51811"/>
    <lineage>
        <taxon>Eukaryota</taxon>
        <taxon>Metazoa</taxon>
        <taxon>Ecdysozoa</taxon>
        <taxon>Arthropoda</taxon>
        <taxon>Chelicerata</taxon>
        <taxon>Arachnida</taxon>
        <taxon>Pseudoscorpiones</taxon>
        <taxon>Cheliferoidea</taxon>
        <taxon>Chernetidae</taxon>
        <taxon>Cordylochernes</taxon>
    </lineage>
</organism>
<sequence length="374" mass="42069">MNKAWPDAAAPVKTYLETLKWEFLPHPQYSPDIAPSDYNLFQSIQHGLADQHFSKYNETSVDHSTANLLEVWGKLQEVPDIVTEFIIVHDIPDAITGQNEELVTLLNCDLRLRGDQLFTGPLALHLFVLKISQSPRDCKRAIYPLDHHTSSCPLNTVFLLRIDGLVILCGEDSLALSAKHASGIPAIGNEKMIFGLDDRVQKIFCTVSTYPCPSMAIKYSKEAPVLEAMRQPHYSTVGILHLNSPALHATEGIAESIARASLHMLLKDEEGDTAERLEIHKLEAEENVSQDLREYECQEIEEKSTAIRNGKLPDFYGNPLVWPTFIHHYRQLTQDTEYSSAQNMRRLEKALKGEARNSVCALMIVHENAESSNN</sequence>
<dbReference type="Gene3D" id="3.30.420.10">
    <property type="entry name" value="Ribonuclease H-like superfamily/Ribonuclease H"/>
    <property type="match status" value="1"/>
</dbReference>
<dbReference type="Proteomes" id="UP001235939">
    <property type="component" value="Chromosome 08"/>
</dbReference>
<proteinExistence type="predicted"/>
<accession>A0ABY6KV34</accession>
<keyword evidence="2" id="KW-1185">Reference proteome</keyword>
<gene>
    <name evidence="1" type="ORF">LAZ67_8001267</name>
</gene>
<evidence type="ECO:0000313" key="1">
    <source>
        <dbReference type="EMBL" id="UYV70965.1"/>
    </source>
</evidence>
<protein>
    <submittedName>
        <fullName evidence="1">TMEM62</fullName>
    </submittedName>
</protein>
<dbReference type="InterPro" id="IPR036397">
    <property type="entry name" value="RNaseH_sf"/>
</dbReference>
<reference evidence="1 2" key="1">
    <citation type="submission" date="2022-01" db="EMBL/GenBank/DDBJ databases">
        <title>A chromosomal length assembly of Cordylochernes scorpioides.</title>
        <authorList>
            <person name="Zeh D."/>
            <person name="Zeh J."/>
        </authorList>
    </citation>
    <scope>NUCLEOTIDE SEQUENCE [LARGE SCALE GENOMIC DNA]</scope>
    <source>
        <strain evidence="1">IN4F17</strain>
        <tissue evidence="1">Whole Body</tissue>
    </source>
</reference>